<dbReference type="RefSeq" id="WP_282001967.1">
    <property type="nucleotide sequence ID" value="NZ_AP027151.1"/>
</dbReference>
<reference evidence="2 3" key="1">
    <citation type="submission" date="2022-12" db="EMBL/GenBank/DDBJ databases">
        <title>Polyphasic characterization of Geotalea uranireducens NIT-SL11 newly isolated from a complex of sewage sludge and microbially reduced graphene oxide.</title>
        <authorList>
            <person name="Xie L."/>
            <person name="Yoshida N."/>
            <person name="Meng L."/>
        </authorList>
    </citation>
    <scope>NUCLEOTIDE SEQUENCE [LARGE SCALE GENOMIC DNA]</scope>
    <source>
        <strain evidence="2 3">NIT-SL11</strain>
    </source>
</reference>
<proteinExistence type="predicted"/>
<dbReference type="Gene3D" id="3.40.80.10">
    <property type="entry name" value="Peptidoglycan recognition protein-like"/>
    <property type="match status" value="1"/>
</dbReference>
<dbReference type="SMART" id="SM00287">
    <property type="entry name" value="SH3b"/>
    <property type="match status" value="1"/>
</dbReference>
<dbReference type="Gene3D" id="2.30.30.40">
    <property type="entry name" value="SH3 Domains"/>
    <property type="match status" value="1"/>
</dbReference>
<evidence type="ECO:0000313" key="2">
    <source>
        <dbReference type="EMBL" id="BDV41866.1"/>
    </source>
</evidence>
<dbReference type="Pfam" id="PF08239">
    <property type="entry name" value="SH3_3"/>
    <property type="match status" value="1"/>
</dbReference>
<dbReference type="InterPro" id="IPR002502">
    <property type="entry name" value="Amidase_domain"/>
</dbReference>
<accession>A0ABM8EHZ8</accession>
<keyword evidence="3" id="KW-1185">Reference proteome</keyword>
<dbReference type="InterPro" id="IPR036505">
    <property type="entry name" value="Amidase/PGRP_sf"/>
</dbReference>
<feature type="domain" description="SH3b" evidence="1">
    <location>
        <begin position="209"/>
        <end position="269"/>
    </location>
</feature>
<gene>
    <name evidence="2" type="ORF">GURASL_07890</name>
</gene>
<sequence length="270" mass="29528">MQKKGKFFLFTIAEFDQWLLDTRFSRSIRLVQNHHTYQPGYVQFTGNNHFTLLEGMEHFHMAERGFAEIAQNLTSFPDGTVAVCRALDKVPAGIKGANQEGICLENLGNFDTGGDTMAPAHRDAIVRINALLCREFHLVPSSDSIVYHHWYDLNSGKRTDGTGMTKSCPGSAFFGGNTVAAARSGFIPLVAEAWAELTGGAPSAPPAILRTAVVNASSLNVRRGQGAAYPIVKSLGRGVKVNIYATANGWCRIHPSEQQWVAERYLKKSG</sequence>
<dbReference type="Pfam" id="PF01510">
    <property type="entry name" value="Amidase_2"/>
    <property type="match status" value="1"/>
</dbReference>
<organism evidence="2 3">
    <name type="scientific">Geotalea uraniireducens</name>
    <dbReference type="NCBI Taxonomy" id="351604"/>
    <lineage>
        <taxon>Bacteria</taxon>
        <taxon>Pseudomonadati</taxon>
        <taxon>Thermodesulfobacteriota</taxon>
        <taxon>Desulfuromonadia</taxon>
        <taxon>Geobacterales</taxon>
        <taxon>Geobacteraceae</taxon>
        <taxon>Geotalea</taxon>
    </lineage>
</organism>
<dbReference type="EMBL" id="AP027151">
    <property type="protein sequence ID" value="BDV41866.1"/>
    <property type="molecule type" value="Genomic_DNA"/>
</dbReference>
<dbReference type="Proteomes" id="UP001317705">
    <property type="component" value="Chromosome"/>
</dbReference>
<dbReference type="InterPro" id="IPR003646">
    <property type="entry name" value="SH3-like_bac-type"/>
</dbReference>
<protein>
    <recommendedName>
        <fullName evidence="1">SH3b domain-containing protein</fullName>
    </recommendedName>
</protein>
<name>A0ABM8EHZ8_9BACT</name>
<evidence type="ECO:0000259" key="1">
    <source>
        <dbReference type="SMART" id="SM00287"/>
    </source>
</evidence>
<evidence type="ECO:0000313" key="3">
    <source>
        <dbReference type="Proteomes" id="UP001317705"/>
    </source>
</evidence>
<dbReference type="SUPFAM" id="SSF55846">
    <property type="entry name" value="N-acetylmuramoyl-L-alanine amidase-like"/>
    <property type="match status" value="1"/>
</dbReference>